<dbReference type="EMBL" id="AP022869">
    <property type="protein sequence ID" value="BCB71731.1"/>
    <property type="molecule type" value="Genomic_DNA"/>
</dbReference>
<dbReference type="STRING" id="77097.SAMN04490369_10559"/>
<evidence type="ECO:0000313" key="4">
    <source>
        <dbReference type="EMBL" id="SIN72008.1"/>
    </source>
</evidence>
<dbReference type="Proteomes" id="UP000503197">
    <property type="component" value="Chromosome"/>
</dbReference>
<reference evidence="2 7" key="4">
    <citation type="submission" date="2020-03" db="EMBL/GenBank/DDBJ databases">
        <title>Complete Genome Sequence of Halomonas meridiana strain Eplume2, isolated from hydrothermal-plume in the north east Pacific Ocean.</title>
        <authorList>
            <person name="Kurihara Y."/>
            <person name="Kawai S."/>
            <person name="Sakai A."/>
            <person name="Galipon J."/>
            <person name="Arakawa K."/>
        </authorList>
    </citation>
    <scope>NUCLEOTIDE SEQUENCE [LARGE SCALE GENOMIC DNA]</scope>
    <source>
        <strain evidence="2 7">Eplume2</strain>
    </source>
</reference>
<reference evidence="4 5" key="2">
    <citation type="submission" date="2016-11" db="EMBL/GenBank/DDBJ databases">
        <authorList>
            <person name="Jaros S."/>
            <person name="Januszkiewicz K."/>
            <person name="Wedrychowicz H."/>
        </authorList>
    </citation>
    <scope>NUCLEOTIDE SEQUENCE [LARGE SCALE GENOMIC DNA]</scope>
    <source>
        <strain evidence="4 5">ACAM 239</strain>
    </source>
</reference>
<dbReference type="Proteomes" id="UP000501053">
    <property type="component" value="Chromosome"/>
</dbReference>
<sequence length="52" mass="5825">MRLPAPRQHVRAQHDMFHLHLHINASRWETMVCGVVEALDAVLPVNASLQAG</sequence>
<accession>A0A1H8MVR2</accession>
<dbReference type="EMBL" id="FODB01000055">
    <property type="protein sequence ID" value="SEO21452.1"/>
    <property type="molecule type" value="Genomic_DNA"/>
</dbReference>
<proteinExistence type="predicted"/>
<evidence type="ECO:0000313" key="1">
    <source>
        <dbReference type="EMBL" id="BCA93300.1"/>
    </source>
</evidence>
<dbReference type="EMBL" id="AP022821">
    <property type="protein sequence ID" value="BCA93300.1"/>
    <property type="molecule type" value="Genomic_DNA"/>
</dbReference>
<dbReference type="Proteomes" id="UP000185024">
    <property type="component" value="Unassembled WGS sequence"/>
</dbReference>
<evidence type="ECO:0000313" key="7">
    <source>
        <dbReference type="Proteomes" id="UP000501053"/>
    </source>
</evidence>
<reference evidence="3 6" key="1">
    <citation type="submission" date="2016-10" db="EMBL/GenBank/DDBJ databases">
        <authorList>
            <person name="de Groot N.N."/>
        </authorList>
    </citation>
    <scope>NUCLEOTIDE SEQUENCE [LARGE SCALE GENOMIC DNA]</scope>
    <source>
        <strain evidence="3 6">558</strain>
    </source>
</reference>
<evidence type="ECO:0000313" key="8">
    <source>
        <dbReference type="Proteomes" id="UP000503197"/>
    </source>
</evidence>
<accession>A0A1N6DMH8</accession>
<reference evidence="1 8" key="3">
    <citation type="submission" date="2020-02" db="EMBL/GenBank/DDBJ databases">
        <title>Complete Genome Sequence of Halomonas meridiana strain BAA-801, Isolated from Deep Sea Thermal Vent.</title>
        <authorList>
            <person name="Takahashi Y."/>
            <person name="Takahashi H."/>
            <person name="Galipon J."/>
            <person name="Arakawa K."/>
        </authorList>
    </citation>
    <scope>NUCLEOTIDE SEQUENCE [LARGE SCALE GENOMIC DNA]</scope>
    <source>
        <strain evidence="1 8">Slthf1</strain>
    </source>
</reference>
<evidence type="ECO:0000313" key="3">
    <source>
        <dbReference type="EMBL" id="SEO21452.1"/>
    </source>
</evidence>
<dbReference type="Proteomes" id="UP000199493">
    <property type="component" value="Unassembled WGS sequence"/>
</dbReference>
<dbReference type="RefSeq" id="WP_167359380.1">
    <property type="nucleotide sequence ID" value="NZ_FODB01000055.1"/>
</dbReference>
<keyword evidence="7" id="KW-1185">Reference proteome</keyword>
<organism evidence="4 5">
    <name type="scientific">Vreelandella aquamarina</name>
    <dbReference type="NCBI Taxonomy" id="77097"/>
    <lineage>
        <taxon>Bacteria</taxon>
        <taxon>Pseudomonadati</taxon>
        <taxon>Pseudomonadota</taxon>
        <taxon>Gammaproteobacteria</taxon>
        <taxon>Oceanospirillales</taxon>
        <taxon>Halomonadaceae</taxon>
        <taxon>Vreelandella</taxon>
    </lineage>
</organism>
<dbReference type="AlphaFoldDB" id="A0A1N6DMH8"/>
<evidence type="ECO:0000313" key="5">
    <source>
        <dbReference type="Proteomes" id="UP000185024"/>
    </source>
</evidence>
<gene>
    <name evidence="2" type="ORF">HMEPL2_20820</name>
    <name evidence="1" type="ORF">HMSLTHF_30750</name>
    <name evidence="3" type="ORF">SAMN04490369_10559</name>
    <name evidence="4" type="ORF">SAMN05878438_2860</name>
</gene>
<dbReference type="EMBL" id="FSQX01000001">
    <property type="protein sequence ID" value="SIN72008.1"/>
    <property type="molecule type" value="Genomic_DNA"/>
</dbReference>
<evidence type="ECO:0000313" key="6">
    <source>
        <dbReference type="Proteomes" id="UP000199493"/>
    </source>
</evidence>
<name>A0A1N6DMH8_9GAMM</name>
<protein>
    <submittedName>
        <fullName evidence="4">Uncharacterized protein</fullName>
    </submittedName>
</protein>
<evidence type="ECO:0000313" key="2">
    <source>
        <dbReference type="EMBL" id="BCB71731.1"/>
    </source>
</evidence>